<dbReference type="AlphaFoldDB" id="A0A2P5HSD0"/>
<dbReference type="Proteomes" id="UP000094444">
    <property type="component" value="Unassembled WGS sequence"/>
</dbReference>
<sequence length="527" mass="57820">MPPRSRNEHLVPAADKPYYRSATVVGVRQQLDGLGLDSEGLKYDLYLRLVNAGSRLYTDDRPGNDGDDGDGNDGQDDDGQNDDGRRHSGRSPPRSGGKRRRDRSPSDGGGSPLPPPPPRRRRGLGLPPELQIPVIQSLHPSALWNLIDSAPEEYLDGERPTGVNALIIEAQGQYALDYPPLPPPIPSPPAQPDDGGQNIGDGGQDDGDGTLQTPPVSGDSGTGDSGNGDSGAGGSSSNGTNSNSTNSNGTNPDEHRSASDDNDGNDDDAPRTMSLLEWVGFRATYDSRFRAANRTRINRVIDAYLAVYGMNDPPPDVENTREDMLYYFRNRDDVLNPGLGLAAYTPLSLAAFYHNPVMVQLLLLRGASVDQAARGRRPLDRAVGRISLDINSADGIQCVFTMIGAGANLGLLRQETQRSGFNLLLEFDMFNDDAIDIYHPPQIWPRIERPLGVGIREFIADERSSYWDRVMISMPHTWAWSTDQEKPRSHSTRLIRGHWLLHLVEGQNPDAFTEVVSNLRHRRKRTI</sequence>
<dbReference type="InParanoid" id="A0A2P5HSD0"/>
<feature type="compositionally biased region" description="Acidic residues" evidence="2">
    <location>
        <begin position="65"/>
        <end position="81"/>
    </location>
</feature>
<dbReference type="EMBL" id="MAVT02000855">
    <property type="protein sequence ID" value="POS73137.1"/>
    <property type="molecule type" value="Genomic_DNA"/>
</dbReference>
<dbReference type="InterPro" id="IPR002110">
    <property type="entry name" value="Ankyrin_rpt"/>
</dbReference>
<keyword evidence="4" id="KW-1185">Reference proteome</keyword>
<proteinExistence type="predicted"/>
<dbReference type="Gene3D" id="1.25.40.20">
    <property type="entry name" value="Ankyrin repeat-containing domain"/>
    <property type="match status" value="1"/>
</dbReference>
<feature type="region of interest" description="Disordered" evidence="2">
    <location>
        <begin position="55"/>
        <end position="132"/>
    </location>
</feature>
<keyword evidence="1" id="KW-0040">ANK repeat</keyword>
<dbReference type="OrthoDB" id="5228581at2759"/>
<reference evidence="3" key="1">
    <citation type="submission" date="2017-09" db="EMBL/GenBank/DDBJ databases">
        <title>Polyketide synthases of a Diaporthe helianthi virulent isolate.</title>
        <authorList>
            <person name="Baroncelli R."/>
        </authorList>
    </citation>
    <scope>NUCLEOTIDE SEQUENCE [LARGE SCALE GENOMIC DNA]</scope>
    <source>
        <strain evidence="3">7/96</strain>
    </source>
</reference>
<feature type="compositionally biased region" description="Gly residues" evidence="2">
    <location>
        <begin position="220"/>
        <end position="236"/>
    </location>
</feature>
<dbReference type="InterPro" id="IPR036770">
    <property type="entry name" value="Ankyrin_rpt-contain_sf"/>
</dbReference>
<evidence type="ECO:0000256" key="1">
    <source>
        <dbReference type="PROSITE-ProRule" id="PRU00023"/>
    </source>
</evidence>
<evidence type="ECO:0000313" key="3">
    <source>
        <dbReference type="EMBL" id="POS73137.1"/>
    </source>
</evidence>
<organism evidence="3 4">
    <name type="scientific">Diaporthe helianthi</name>
    <dbReference type="NCBI Taxonomy" id="158607"/>
    <lineage>
        <taxon>Eukaryota</taxon>
        <taxon>Fungi</taxon>
        <taxon>Dikarya</taxon>
        <taxon>Ascomycota</taxon>
        <taxon>Pezizomycotina</taxon>
        <taxon>Sordariomycetes</taxon>
        <taxon>Sordariomycetidae</taxon>
        <taxon>Diaporthales</taxon>
        <taxon>Diaporthaceae</taxon>
        <taxon>Diaporthe</taxon>
    </lineage>
</organism>
<dbReference type="PROSITE" id="PS50088">
    <property type="entry name" value="ANK_REPEAT"/>
    <property type="match status" value="1"/>
</dbReference>
<evidence type="ECO:0000313" key="4">
    <source>
        <dbReference type="Proteomes" id="UP000094444"/>
    </source>
</evidence>
<feature type="compositionally biased region" description="Low complexity" evidence="2">
    <location>
        <begin position="237"/>
        <end position="251"/>
    </location>
</feature>
<gene>
    <name evidence="3" type="ORF">DHEL01_v208461</name>
</gene>
<protein>
    <submittedName>
        <fullName evidence="3">Uncharacterized protein</fullName>
    </submittedName>
</protein>
<comment type="caution">
    <text evidence="3">The sequence shown here is derived from an EMBL/GenBank/DDBJ whole genome shotgun (WGS) entry which is preliminary data.</text>
</comment>
<feature type="repeat" description="ANK" evidence="1">
    <location>
        <begin position="342"/>
        <end position="374"/>
    </location>
</feature>
<name>A0A2P5HSD0_DIAHE</name>
<evidence type="ECO:0000256" key="2">
    <source>
        <dbReference type="SAM" id="MobiDB-lite"/>
    </source>
</evidence>
<feature type="compositionally biased region" description="Pro residues" evidence="2">
    <location>
        <begin position="179"/>
        <end position="191"/>
    </location>
</feature>
<accession>A0A2P5HSD0</accession>
<feature type="region of interest" description="Disordered" evidence="2">
    <location>
        <begin position="176"/>
        <end position="269"/>
    </location>
</feature>